<feature type="region of interest" description="Disordered" evidence="1">
    <location>
        <begin position="44"/>
        <end position="77"/>
    </location>
</feature>
<reference evidence="3 4" key="1">
    <citation type="submission" date="2016-10" db="EMBL/GenBank/DDBJ databases">
        <authorList>
            <person name="de Groot N.N."/>
        </authorList>
    </citation>
    <scope>NUCLEOTIDE SEQUENCE [LARGE SCALE GENOMIC DNA]</scope>
    <source>
        <strain evidence="3 4">OGL-20</strain>
    </source>
</reference>
<protein>
    <submittedName>
        <fullName evidence="3">Uncharacterized protein</fullName>
    </submittedName>
</protein>
<evidence type="ECO:0000256" key="1">
    <source>
        <dbReference type="SAM" id="MobiDB-lite"/>
    </source>
</evidence>
<gene>
    <name evidence="3" type="ORF">SAMN05216170_0305</name>
</gene>
<feature type="transmembrane region" description="Helical" evidence="2">
    <location>
        <begin position="6"/>
        <end position="24"/>
    </location>
</feature>
<dbReference type="AlphaFoldDB" id="A0A1I0M760"/>
<accession>A0A1I0M760</accession>
<proteinExistence type="predicted"/>
<keyword evidence="2" id="KW-0472">Membrane</keyword>
<dbReference type="Proteomes" id="UP000182125">
    <property type="component" value="Unassembled WGS sequence"/>
</dbReference>
<evidence type="ECO:0000256" key="2">
    <source>
        <dbReference type="SAM" id="Phobius"/>
    </source>
</evidence>
<feature type="compositionally biased region" description="Basic and acidic residues" evidence="1">
    <location>
        <begin position="63"/>
        <end position="77"/>
    </location>
</feature>
<keyword evidence="2" id="KW-1133">Transmembrane helix</keyword>
<name>A0A1I0M760_9EURY</name>
<organism evidence="3 4">
    <name type="scientific">Thermococcus thioreducens</name>
    <dbReference type="NCBI Taxonomy" id="277988"/>
    <lineage>
        <taxon>Archaea</taxon>
        <taxon>Methanobacteriati</taxon>
        <taxon>Methanobacteriota</taxon>
        <taxon>Thermococci</taxon>
        <taxon>Thermococcales</taxon>
        <taxon>Thermococcaceae</taxon>
        <taxon>Thermococcus</taxon>
    </lineage>
</organism>
<keyword evidence="2" id="KW-0812">Transmembrane</keyword>
<evidence type="ECO:0000313" key="3">
    <source>
        <dbReference type="EMBL" id="SEV84099.1"/>
    </source>
</evidence>
<dbReference type="EMBL" id="FOIW01000001">
    <property type="protein sequence ID" value="SEV84099.1"/>
    <property type="molecule type" value="Genomic_DNA"/>
</dbReference>
<sequence>MAWKKYLSFLSFLVITTLFIYYLGSRIPVEEKSVPEPIVIQENNSPNIKETPMTDNGSTSTFPREESIENQTDKSPEERMNITLKGCPVVKRAGYENGSNLYVGFKIVHNGTVLATFNLQGVEGRYQCFHEGILLYAYYPGDPNGQTSMIFLGYNLSEKWRKTFDGLTVPIYLKDLDLFLLKRGSDGWCAQGCLYGLDIESGNTTFKFCLDCTEILDVKILEDRVYLTASDGYLYLLKGNETKRAFVKYIRGDVPGKSMKIIVKEDHVAVAYFFYEASGSTKYGMCIFTPELEKISCDG</sequence>
<evidence type="ECO:0000313" key="4">
    <source>
        <dbReference type="Proteomes" id="UP000182125"/>
    </source>
</evidence>
<feature type="compositionally biased region" description="Polar residues" evidence="1">
    <location>
        <begin position="44"/>
        <end position="62"/>
    </location>
</feature>